<dbReference type="EMBL" id="CP042434">
    <property type="protein sequence ID" value="QEC73667.1"/>
    <property type="molecule type" value="Genomic_DNA"/>
</dbReference>
<evidence type="ECO:0000259" key="3">
    <source>
        <dbReference type="Pfam" id="PF17166"/>
    </source>
</evidence>
<dbReference type="KEGG" id="agi:FSB73_20345"/>
<sequence length="414" mass="46384">MKNYRILLVLIIAGFVYVGCKKEGRLDYIDPNLPAPAMVSDIKIISSPGGLVLTYKVPNDPNFHYAKAVCEVRPGVFLEAKSSFYNDTLALQGFGDTMSYDIKVYSVGKNEKSSEPVTVKARPLNPPVRTVYKTLKLVPTFGGVQVAFKNPSMANIAIVVMRDTTGLKTWSTLETFYTGANSGQFSIRGMESVNQHFAIFLRDRWNNKSDTLQKELKPIFETKIPKNTWSVLELPNDQKALATPAYNLNNLWNGTFSWEGADLPYASDNNSKLPQSFSIDLGMKVSFSRIVEHQVPHDHLYAGSAVKKFELWASNNPAADGSWSSWDSLGTFTSFKPSGLPAGQFNDDDKNYASFIGEDLNLIPYYPPIGISDGKRWRHMVAAARWSSPNWMFMGKLFPRINDRLLLKCFTILL</sequence>
<protein>
    <submittedName>
        <fullName evidence="4">DUF5126 domain-containing protein</fullName>
    </submittedName>
</protein>
<dbReference type="Proteomes" id="UP000321291">
    <property type="component" value="Chromosome"/>
</dbReference>
<dbReference type="AlphaFoldDB" id="A0A5B8VPW1"/>
<organism evidence="4 5">
    <name type="scientific">Arachidicoccus ginsenosidivorans</name>
    <dbReference type="NCBI Taxonomy" id="496057"/>
    <lineage>
        <taxon>Bacteria</taxon>
        <taxon>Pseudomonadati</taxon>
        <taxon>Bacteroidota</taxon>
        <taxon>Chitinophagia</taxon>
        <taxon>Chitinophagales</taxon>
        <taxon>Chitinophagaceae</taxon>
        <taxon>Arachidicoccus</taxon>
    </lineage>
</organism>
<feature type="domain" description="DUF5126" evidence="3">
    <location>
        <begin position="124"/>
        <end position="226"/>
    </location>
</feature>
<reference evidence="4 5" key="1">
    <citation type="journal article" date="2017" name="Int. J. Syst. Evol. Microbiol.">
        <title>Arachidicoccus ginsenosidivorans sp. nov., with ginsenoside-converting activity isolated from ginseng cultivating soil.</title>
        <authorList>
            <person name="Siddiqi M.Z."/>
            <person name="Aslam Z."/>
            <person name="Im W.T."/>
        </authorList>
    </citation>
    <scope>NUCLEOTIDE SEQUENCE [LARGE SCALE GENOMIC DNA]</scope>
    <source>
        <strain evidence="4 5">Gsoil 809</strain>
    </source>
</reference>
<gene>
    <name evidence="4" type="ORF">FSB73_20345</name>
</gene>
<dbReference type="OrthoDB" id="621114at2"/>
<dbReference type="InterPro" id="IPR032164">
    <property type="entry name" value="DUF5000"/>
</dbReference>
<dbReference type="Pfam" id="PF16391">
    <property type="entry name" value="DUF5000"/>
    <property type="match status" value="1"/>
</dbReference>
<feature type="domain" description="DUF4959" evidence="1">
    <location>
        <begin position="18"/>
        <end position="123"/>
    </location>
</feature>
<dbReference type="InterPro" id="IPR033431">
    <property type="entry name" value="DUF5126"/>
</dbReference>
<evidence type="ECO:0000313" key="5">
    <source>
        <dbReference type="Proteomes" id="UP000321291"/>
    </source>
</evidence>
<evidence type="ECO:0000313" key="4">
    <source>
        <dbReference type="EMBL" id="QEC73667.1"/>
    </source>
</evidence>
<name>A0A5B8VPW1_9BACT</name>
<evidence type="ECO:0000259" key="2">
    <source>
        <dbReference type="Pfam" id="PF16391"/>
    </source>
</evidence>
<proteinExistence type="predicted"/>
<evidence type="ECO:0000259" key="1">
    <source>
        <dbReference type="Pfam" id="PF16323"/>
    </source>
</evidence>
<keyword evidence="5" id="KW-1185">Reference proteome</keyword>
<dbReference type="Gene3D" id="2.60.120.260">
    <property type="entry name" value="Galactose-binding domain-like"/>
    <property type="match status" value="1"/>
</dbReference>
<feature type="domain" description="DUF5000" evidence="2">
    <location>
        <begin position="263"/>
        <end position="364"/>
    </location>
</feature>
<dbReference type="InterPro" id="IPR032527">
    <property type="entry name" value="DUF4959"/>
</dbReference>
<dbReference type="Pfam" id="PF16323">
    <property type="entry name" value="DUF4959"/>
    <property type="match status" value="1"/>
</dbReference>
<dbReference type="Pfam" id="PF17166">
    <property type="entry name" value="DUF5126"/>
    <property type="match status" value="1"/>
</dbReference>
<accession>A0A5B8VPW1</accession>